<keyword evidence="4" id="KW-1185">Reference proteome</keyword>
<proteinExistence type="predicted"/>
<gene>
    <name evidence="3" type="ORF">L332_11630</name>
</gene>
<feature type="transmembrane region" description="Helical" evidence="2">
    <location>
        <begin position="12"/>
        <end position="34"/>
    </location>
</feature>
<evidence type="ECO:0000313" key="4">
    <source>
        <dbReference type="Proteomes" id="UP000016462"/>
    </source>
</evidence>
<dbReference type="AlphaFoldDB" id="U1MT09"/>
<sequence>MDELGDRRAIAVLSAALGVVVGLIAGGLAVALLGDALAWSTFLTSAGFGGAAAVAAALIAFAAAAYGARSTRRQAEEDRRQLERQRRKEQWWARAEWALTEVARGGGSAVIGLGVLEALGRSEWADQHEADIIAAATEFALTAEAHSTAEPDRGRMGSGGDDG</sequence>
<protein>
    <submittedName>
        <fullName evidence="3">Uncharacterized protein</fullName>
    </submittedName>
</protein>
<evidence type="ECO:0000256" key="2">
    <source>
        <dbReference type="SAM" id="Phobius"/>
    </source>
</evidence>
<feature type="region of interest" description="Disordered" evidence="1">
    <location>
        <begin position="144"/>
        <end position="163"/>
    </location>
</feature>
<dbReference type="EMBL" id="ASHR01000010">
    <property type="protein sequence ID" value="ERG65086.1"/>
    <property type="molecule type" value="Genomic_DNA"/>
</dbReference>
<evidence type="ECO:0000313" key="3">
    <source>
        <dbReference type="EMBL" id="ERG65086.1"/>
    </source>
</evidence>
<name>U1MT09_9MICO</name>
<reference evidence="3 4" key="1">
    <citation type="journal article" date="2013" name="Genome Announc.">
        <title>First draft genome sequence from a member of the genus agrococcus, isolated from modern microbialites.</title>
        <authorList>
            <person name="White R.A.III."/>
            <person name="Grassa C.J."/>
            <person name="Suttle C.A."/>
        </authorList>
    </citation>
    <scope>NUCLEOTIDE SEQUENCE [LARGE SCALE GENOMIC DNA]</scope>
    <source>
        <strain evidence="3 4">RW1</strain>
    </source>
</reference>
<keyword evidence="2" id="KW-0812">Transmembrane</keyword>
<accession>U1MT09</accession>
<evidence type="ECO:0000256" key="1">
    <source>
        <dbReference type="SAM" id="MobiDB-lite"/>
    </source>
</evidence>
<dbReference type="Proteomes" id="UP000016462">
    <property type="component" value="Unassembled WGS sequence"/>
</dbReference>
<feature type="transmembrane region" description="Helical" evidence="2">
    <location>
        <begin position="46"/>
        <end position="66"/>
    </location>
</feature>
<keyword evidence="2" id="KW-0472">Membrane</keyword>
<organism evidence="3 4">
    <name type="scientific">Agrococcus pavilionensis RW1</name>
    <dbReference type="NCBI Taxonomy" id="1330458"/>
    <lineage>
        <taxon>Bacteria</taxon>
        <taxon>Bacillati</taxon>
        <taxon>Actinomycetota</taxon>
        <taxon>Actinomycetes</taxon>
        <taxon>Micrococcales</taxon>
        <taxon>Microbacteriaceae</taxon>
        <taxon>Agrococcus</taxon>
    </lineage>
</organism>
<keyword evidence="2" id="KW-1133">Transmembrane helix</keyword>
<comment type="caution">
    <text evidence="3">The sequence shown here is derived from an EMBL/GenBank/DDBJ whole genome shotgun (WGS) entry which is preliminary data.</text>
</comment>